<evidence type="ECO:0000313" key="3">
    <source>
        <dbReference type="Proteomes" id="UP001177670"/>
    </source>
</evidence>
<accession>A0AA40FE42</accession>
<dbReference type="Proteomes" id="UP001177670">
    <property type="component" value="Unassembled WGS sequence"/>
</dbReference>
<keyword evidence="1" id="KW-1133">Transmembrane helix</keyword>
<keyword evidence="1" id="KW-0812">Transmembrane</keyword>
<name>A0AA40FE42_9HYME</name>
<dbReference type="EMBL" id="JAHYIQ010000053">
    <property type="protein sequence ID" value="KAK1117278.1"/>
    <property type="molecule type" value="Genomic_DNA"/>
</dbReference>
<proteinExistence type="predicted"/>
<organism evidence="2 3">
    <name type="scientific">Melipona bicolor</name>
    <dbReference type="NCBI Taxonomy" id="60889"/>
    <lineage>
        <taxon>Eukaryota</taxon>
        <taxon>Metazoa</taxon>
        <taxon>Ecdysozoa</taxon>
        <taxon>Arthropoda</taxon>
        <taxon>Hexapoda</taxon>
        <taxon>Insecta</taxon>
        <taxon>Pterygota</taxon>
        <taxon>Neoptera</taxon>
        <taxon>Endopterygota</taxon>
        <taxon>Hymenoptera</taxon>
        <taxon>Apocrita</taxon>
        <taxon>Aculeata</taxon>
        <taxon>Apoidea</taxon>
        <taxon>Anthophila</taxon>
        <taxon>Apidae</taxon>
        <taxon>Melipona</taxon>
    </lineage>
</organism>
<evidence type="ECO:0000313" key="2">
    <source>
        <dbReference type="EMBL" id="KAK1117278.1"/>
    </source>
</evidence>
<feature type="transmembrane region" description="Helical" evidence="1">
    <location>
        <begin position="55"/>
        <end position="73"/>
    </location>
</feature>
<dbReference type="AlphaFoldDB" id="A0AA40FE42"/>
<sequence length="142" mass="16371">MDRCSCVGHCECSCLFDSRDEERCQPMSKERYQAAGFRGPPLIKRVEPPTWPTDVVTIVCLVLFALLLLFLLLGTDRKPIRPFWALDEFLCESNEIYFLRFPQVDDRHMRAGSGSLGIGRFTRDAQNDRVLGKRLEVEERCV</sequence>
<keyword evidence="3" id="KW-1185">Reference proteome</keyword>
<comment type="caution">
    <text evidence="2">The sequence shown here is derived from an EMBL/GenBank/DDBJ whole genome shotgun (WGS) entry which is preliminary data.</text>
</comment>
<protein>
    <submittedName>
        <fullName evidence="2">Uncharacterized protein</fullName>
    </submittedName>
</protein>
<keyword evidence="1" id="KW-0472">Membrane</keyword>
<gene>
    <name evidence="2" type="ORF">K0M31_016828</name>
</gene>
<evidence type="ECO:0000256" key="1">
    <source>
        <dbReference type="SAM" id="Phobius"/>
    </source>
</evidence>
<reference evidence="2" key="1">
    <citation type="submission" date="2021-10" db="EMBL/GenBank/DDBJ databases">
        <title>Melipona bicolor Genome sequencing and assembly.</title>
        <authorList>
            <person name="Araujo N.S."/>
            <person name="Arias M.C."/>
        </authorList>
    </citation>
    <scope>NUCLEOTIDE SEQUENCE</scope>
    <source>
        <strain evidence="2">USP_2M_L1-L4_2017</strain>
        <tissue evidence="2">Whole body</tissue>
    </source>
</reference>